<organism evidence="7 8">
    <name type="scientific">Asaia bogorensis NBRC 16594</name>
    <dbReference type="NCBI Taxonomy" id="1231624"/>
    <lineage>
        <taxon>Bacteria</taxon>
        <taxon>Pseudomonadati</taxon>
        <taxon>Pseudomonadota</taxon>
        <taxon>Alphaproteobacteria</taxon>
        <taxon>Acetobacterales</taxon>
        <taxon>Acetobacteraceae</taxon>
        <taxon>Asaia</taxon>
    </lineage>
</organism>
<evidence type="ECO:0000256" key="2">
    <source>
        <dbReference type="ARBA" id="ARBA00022722"/>
    </source>
</evidence>
<reference evidence="7 8" key="1">
    <citation type="submission" date="2019-07" db="EMBL/GenBank/DDBJ databases">
        <title>Whole genome shotgun sequence of Asaia bogorensis NBRC 16594.</title>
        <authorList>
            <person name="Hosoyama A."/>
            <person name="Uohara A."/>
            <person name="Ohji S."/>
            <person name="Ichikawa N."/>
        </authorList>
    </citation>
    <scope>NUCLEOTIDE SEQUENCE [LARGE SCALE GENOMIC DNA]</scope>
    <source>
        <strain evidence="7 8">NBRC 16594</strain>
    </source>
</reference>
<evidence type="ECO:0000256" key="5">
    <source>
        <dbReference type="ARBA" id="ARBA00022884"/>
    </source>
</evidence>
<evidence type="ECO:0000256" key="1">
    <source>
        <dbReference type="ARBA" id="ARBA00022694"/>
    </source>
</evidence>
<keyword evidence="1" id="KW-0819">tRNA processing</keyword>
<protein>
    <recommendedName>
        <fullName evidence="6">Ribonuclease P protein component</fullName>
        <ecNumber evidence="6">3.1.26.5</ecNumber>
    </recommendedName>
</protein>
<keyword evidence="8" id="KW-1185">Reference proteome</keyword>
<dbReference type="Pfam" id="PF00825">
    <property type="entry name" value="Ribonuclease_P"/>
    <property type="match status" value="1"/>
</dbReference>
<gene>
    <name evidence="7" type="ORF">ABO01nite_04510</name>
</gene>
<dbReference type="SUPFAM" id="SSF54211">
    <property type="entry name" value="Ribosomal protein S5 domain 2-like"/>
    <property type="match status" value="1"/>
</dbReference>
<dbReference type="AlphaFoldDB" id="A0AAN4R4K1"/>
<dbReference type="Gene3D" id="3.30.230.10">
    <property type="match status" value="1"/>
</dbReference>
<evidence type="ECO:0000313" key="7">
    <source>
        <dbReference type="EMBL" id="GEL52444.1"/>
    </source>
</evidence>
<keyword evidence="3" id="KW-0255">Endonuclease</keyword>
<keyword evidence="4" id="KW-0378">Hydrolase</keyword>
<dbReference type="GO" id="GO:0042781">
    <property type="term" value="F:3'-tRNA processing endoribonuclease activity"/>
    <property type="evidence" value="ECO:0007669"/>
    <property type="project" value="TreeGrafter"/>
</dbReference>
<dbReference type="PANTHER" id="PTHR33992">
    <property type="entry name" value="RIBONUCLEASE P PROTEIN COMPONENT"/>
    <property type="match status" value="1"/>
</dbReference>
<comment type="caution">
    <text evidence="7">The sequence shown here is derived from an EMBL/GenBank/DDBJ whole genome shotgun (WGS) entry which is preliminary data.</text>
</comment>
<evidence type="ECO:0000256" key="6">
    <source>
        <dbReference type="NCBIfam" id="TIGR00188"/>
    </source>
</evidence>
<dbReference type="InterPro" id="IPR020568">
    <property type="entry name" value="Ribosomal_Su5_D2-typ_SF"/>
</dbReference>
<dbReference type="GO" id="GO:0000049">
    <property type="term" value="F:tRNA binding"/>
    <property type="evidence" value="ECO:0007669"/>
    <property type="project" value="InterPro"/>
</dbReference>
<dbReference type="Proteomes" id="UP000321287">
    <property type="component" value="Unassembled WGS sequence"/>
</dbReference>
<keyword evidence="2" id="KW-0540">Nuclease</keyword>
<evidence type="ECO:0000256" key="4">
    <source>
        <dbReference type="ARBA" id="ARBA00022801"/>
    </source>
</evidence>
<dbReference type="EC" id="3.1.26.5" evidence="6"/>
<dbReference type="GO" id="GO:0004526">
    <property type="term" value="F:ribonuclease P activity"/>
    <property type="evidence" value="ECO:0007669"/>
    <property type="project" value="UniProtKB-UniRule"/>
</dbReference>
<keyword evidence="5" id="KW-0694">RNA-binding</keyword>
<dbReference type="PANTHER" id="PTHR33992:SF1">
    <property type="entry name" value="RIBONUCLEASE P PROTEIN COMPONENT"/>
    <property type="match status" value="1"/>
</dbReference>
<sequence length="84" mass="9244">MLQVLKTEDEAPARVGYTVTKKVGNAVVRNRTRRRLRAAFAHVAQDHALSAVDLVLIGRDSTRGRPFGKLIADLEHALKKGQAL</sequence>
<dbReference type="EMBL" id="BJVS01000001">
    <property type="protein sequence ID" value="GEL52444.1"/>
    <property type="molecule type" value="Genomic_DNA"/>
</dbReference>
<evidence type="ECO:0000313" key="8">
    <source>
        <dbReference type="Proteomes" id="UP000321287"/>
    </source>
</evidence>
<dbReference type="GO" id="GO:0030677">
    <property type="term" value="C:ribonuclease P complex"/>
    <property type="evidence" value="ECO:0007669"/>
    <property type="project" value="TreeGrafter"/>
</dbReference>
<proteinExistence type="predicted"/>
<dbReference type="InterPro" id="IPR014721">
    <property type="entry name" value="Ribsml_uS5_D2-typ_fold_subgr"/>
</dbReference>
<accession>A0AAN4R4K1</accession>
<dbReference type="InterPro" id="IPR000100">
    <property type="entry name" value="RNase_P"/>
</dbReference>
<name>A0AAN4R4K1_9PROT</name>
<evidence type="ECO:0000256" key="3">
    <source>
        <dbReference type="ARBA" id="ARBA00022759"/>
    </source>
</evidence>
<dbReference type="NCBIfam" id="TIGR00188">
    <property type="entry name" value="rnpA"/>
    <property type="match status" value="1"/>
</dbReference>